<keyword evidence="4" id="KW-1185">Reference proteome</keyword>
<accession>A0A919H4W7</accession>
<dbReference type="EMBL" id="BNEE01000006">
    <property type="protein sequence ID" value="GHI86753.1"/>
    <property type="molecule type" value="Genomic_DNA"/>
</dbReference>
<feature type="transmembrane region" description="Helical" evidence="2">
    <location>
        <begin position="6"/>
        <end position="23"/>
    </location>
</feature>
<dbReference type="NCBIfam" id="TIGR04222">
    <property type="entry name" value="near_uncomplex"/>
    <property type="match status" value="1"/>
</dbReference>
<evidence type="ECO:0000256" key="2">
    <source>
        <dbReference type="SAM" id="Phobius"/>
    </source>
</evidence>
<dbReference type="OrthoDB" id="4241909at2"/>
<gene>
    <name evidence="3" type="ORF">Sxan_41170</name>
</gene>
<comment type="caution">
    <text evidence="3">The sequence shown here is derived from an EMBL/GenBank/DDBJ whole genome shotgun (WGS) entry which is preliminary data.</text>
</comment>
<evidence type="ECO:0000313" key="3">
    <source>
        <dbReference type="EMBL" id="GHI86753.1"/>
    </source>
</evidence>
<dbReference type="AlphaFoldDB" id="A0A919H4W7"/>
<dbReference type="Proteomes" id="UP000600026">
    <property type="component" value="Unassembled WGS sequence"/>
</dbReference>
<organism evidence="3 4">
    <name type="scientific">Streptomyces xanthophaeus</name>
    <dbReference type="NCBI Taxonomy" id="67385"/>
    <lineage>
        <taxon>Bacteria</taxon>
        <taxon>Bacillati</taxon>
        <taxon>Actinomycetota</taxon>
        <taxon>Actinomycetes</taxon>
        <taxon>Kitasatosporales</taxon>
        <taxon>Streptomycetaceae</taxon>
        <taxon>Streptomyces</taxon>
    </lineage>
</organism>
<keyword evidence="2" id="KW-0472">Membrane</keyword>
<sequence>MNLLALATWVAVIVSSVLLVRGLRRSRPASDGPAPRLHDLSEAAFLAGGPGNVVDAALVSLLGDGRLIVGGPGIVQVRPGARAADYAERAVLQACGSAPSGWLYQVRYAAMCDPAVQETGDALATRGLIRAPGSGRPWRRWGIAQALVCALMVPVAVVVTVVAVVVDSGPQIPFIAKVIPVLIGGALFGGICAARAGQRVTPAGQRALRELRAAYLHDRSPSVQTALSGLRGLSDPYLRQQLLPAVRSTRLAAAQARSRPHGVHPTSGSGSGAEFLPVLWCAGSDGGSGGGGGSGCGGGSSCGGSSGSGCGSSGSSCGGGSSSGGSSCSSSSGSSCSSSSS</sequence>
<feature type="compositionally biased region" description="Low complexity" evidence="1">
    <location>
        <begin position="324"/>
        <end position="341"/>
    </location>
</feature>
<keyword evidence="2" id="KW-1133">Transmembrane helix</keyword>
<feature type="region of interest" description="Disordered" evidence="1">
    <location>
        <begin position="292"/>
        <end position="341"/>
    </location>
</feature>
<feature type="transmembrane region" description="Helical" evidence="2">
    <location>
        <begin position="146"/>
        <end position="166"/>
    </location>
</feature>
<dbReference type="RefSeq" id="WP_031145795.1">
    <property type="nucleotide sequence ID" value="NZ_BNEE01000006.1"/>
</dbReference>
<protein>
    <recommendedName>
        <fullName evidence="5">TIGR04222 domain-containing membrane protein</fullName>
    </recommendedName>
</protein>
<keyword evidence="2" id="KW-0812">Transmembrane</keyword>
<evidence type="ECO:0000256" key="1">
    <source>
        <dbReference type="SAM" id="MobiDB-lite"/>
    </source>
</evidence>
<reference evidence="3" key="1">
    <citation type="submission" date="2020-09" db="EMBL/GenBank/DDBJ databases">
        <title>Whole genome shotgun sequence of Streptomyces xanthophaeus NBRC 12829.</title>
        <authorList>
            <person name="Komaki H."/>
            <person name="Tamura T."/>
        </authorList>
    </citation>
    <scope>NUCLEOTIDE SEQUENCE</scope>
    <source>
        <strain evidence="3">NBRC 12829</strain>
    </source>
</reference>
<name>A0A919H4W7_9ACTN</name>
<evidence type="ECO:0008006" key="5">
    <source>
        <dbReference type="Google" id="ProtNLM"/>
    </source>
</evidence>
<feature type="transmembrane region" description="Helical" evidence="2">
    <location>
        <begin position="172"/>
        <end position="196"/>
    </location>
</feature>
<evidence type="ECO:0000313" key="4">
    <source>
        <dbReference type="Proteomes" id="UP000600026"/>
    </source>
</evidence>
<proteinExistence type="predicted"/>
<dbReference type="InterPro" id="IPR026467">
    <property type="entry name" value="Ser/Gly_Cys_C_dom"/>
</dbReference>
<feature type="compositionally biased region" description="Gly residues" evidence="1">
    <location>
        <begin position="292"/>
        <end position="323"/>
    </location>
</feature>